<keyword evidence="1" id="KW-0472">Membrane</keyword>
<evidence type="ECO:0000256" key="1">
    <source>
        <dbReference type="SAM" id="Phobius"/>
    </source>
</evidence>
<accession>A0AAE4NLV8</accession>
<evidence type="ECO:0000313" key="3">
    <source>
        <dbReference type="Proteomes" id="UP001185706"/>
    </source>
</evidence>
<feature type="transmembrane region" description="Helical" evidence="1">
    <location>
        <begin position="42"/>
        <end position="61"/>
    </location>
</feature>
<protein>
    <submittedName>
        <fullName evidence="2">Uncharacterized protein</fullName>
    </submittedName>
</protein>
<gene>
    <name evidence="2" type="ORF">RAE03_10560</name>
</gene>
<dbReference type="AlphaFoldDB" id="A0AAE4NLV8"/>
<evidence type="ECO:0000313" key="2">
    <source>
        <dbReference type="EMBL" id="MDV2420204.1"/>
    </source>
</evidence>
<keyword evidence="1" id="KW-1133">Transmembrane helix</keyword>
<keyword evidence="1" id="KW-0812">Transmembrane</keyword>
<comment type="caution">
    <text evidence="2">The sequence shown here is derived from an EMBL/GenBank/DDBJ whole genome shotgun (WGS) entry which is preliminary data.</text>
</comment>
<organism evidence="2 3">
    <name type="scientific">Corynebacterium tuberculostearicum</name>
    <dbReference type="NCBI Taxonomy" id="38304"/>
    <lineage>
        <taxon>Bacteria</taxon>
        <taxon>Bacillati</taxon>
        <taxon>Actinomycetota</taxon>
        <taxon>Actinomycetes</taxon>
        <taxon>Mycobacteriales</taxon>
        <taxon>Corynebacteriaceae</taxon>
        <taxon>Corynebacterium</taxon>
    </lineage>
</organism>
<proteinExistence type="predicted"/>
<sequence>MNWPAINTDTLEDEAVLVNFLKGKTAKEIAAMEFWPGDYDDFSGALMLAGYTIGWIYPYYFTARHPKDVGTLQYIEGDLLYIPD</sequence>
<reference evidence="2" key="1">
    <citation type="submission" date="2023-08" db="EMBL/GenBank/DDBJ databases">
        <title>Genomic characterization of the C. tuberculostearicum species complex, a ubiquitous member of the human skin microbiome.</title>
        <authorList>
            <person name="Ahmed N."/>
            <person name="Deming C."/>
            <person name="Conlan S."/>
            <person name="Segre J."/>
        </authorList>
    </citation>
    <scope>NUCLEOTIDE SEQUENCE</scope>
    <source>
        <strain evidence="2">CTNIH22</strain>
    </source>
</reference>
<dbReference type="RefSeq" id="WP_316993795.1">
    <property type="nucleotide sequence ID" value="NZ_JAVBIB010000019.1"/>
</dbReference>
<name>A0AAE4NLV8_9CORY</name>
<dbReference type="Proteomes" id="UP001185706">
    <property type="component" value="Unassembled WGS sequence"/>
</dbReference>
<dbReference type="EMBL" id="JAVBIB010000019">
    <property type="protein sequence ID" value="MDV2420204.1"/>
    <property type="molecule type" value="Genomic_DNA"/>
</dbReference>